<dbReference type="CDD" id="cd01271">
    <property type="entry name" value="PTB2_Fe65"/>
    <property type="match status" value="1"/>
</dbReference>
<evidence type="ECO:0000256" key="2">
    <source>
        <dbReference type="SAM" id="MobiDB-lite"/>
    </source>
</evidence>
<dbReference type="GO" id="GO:0005634">
    <property type="term" value="C:nucleus"/>
    <property type="evidence" value="ECO:0007669"/>
    <property type="project" value="TreeGrafter"/>
</dbReference>
<sequence length="259" mass="28229">MFQALFVTCCRDFAYVAEDKNKNTRVLKCHVFQCESAAVANNLHQICSKIMAERKGGKAAVGGACLPSSDVPLQADFPTPKTELEQSFHVLYLGMTSVSRPIGMDIINGAIDSLLSSTGKEDWTAVLLSIEDATISLHVQTPPLSPVLVDCRVRFLSFMGVGRDVHTFAFIMDTGNQHFQCHVFWCEPNAGSVSEAVQSACMLRYQKCLVARSPSQKAGSSSPPPSDSVTRRVTTSVKRGVQSIIDTLKKKPAPELPHQ</sequence>
<dbReference type="InterPro" id="IPR011993">
    <property type="entry name" value="PH-like_dom_sf"/>
</dbReference>
<reference evidence="4" key="3">
    <citation type="submission" date="2025-09" db="UniProtKB">
        <authorList>
            <consortium name="Ensembl"/>
        </authorList>
    </citation>
    <scope>IDENTIFICATION</scope>
</reference>
<dbReference type="Ensembl" id="ENSEEET00000055233.1">
    <property type="protein sequence ID" value="ENSEEEP00000058267.1"/>
    <property type="gene ID" value="ENSEEEG00000028515.1"/>
</dbReference>
<evidence type="ECO:0000313" key="5">
    <source>
        <dbReference type="Proteomes" id="UP000314983"/>
    </source>
</evidence>
<accession>A0AAY5EPE3</accession>
<dbReference type="Proteomes" id="UP000314983">
    <property type="component" value="Chromosome 1"/>
</dbReference>
<feature type="domain" description="PID" evidence="3">
    <location>
        <begin position="87"/>
        <end position="214"/>
    </location>
</feature>
<dbReference type="PANTHER" id="PTHR14058:SF11">
    <property type="entry name" value="AMYLOID BETA PRECURSOR PROTEIN BINDING FAMILY B MEMBER 2"/>
    <property type="match status" value="1"/>
</dbReference>
<reference evidence="4" key="2">
    <citation type="submission" date="2025-08" db="UniProtKB">
        <authorList>
            <consortium name="Ensembl"/>
        </authorList>
    </citation>
    <scope>IDENTIFICATION</scope>
</reference>
<feature type="compositionally biased region" description="Polar residues" evidence="2">
    <location>
        <begin position="214"/>
        <end position="237"/>
    </location>
</feature>
<dbReference type="SMART" id="SM00462">
    <property type="entry name" value="PTB"/>
    <property type="match status" value="1"/>
</dbReference>
<keyword evidence="1" id="KW-0677">Repeat</keyword>
<keyword evidence="5" id="KW-1185">Reference proteome</keyword>
<proteinExistence type="predicted"/>
<feature type="region of interest" description="Disordered" evidence="2">
    <location>
        <begin position="214"/>
        <end position="238"/>
    </location>
</feature>
<organism evidence="4 5">
    <name type="scientific">Electrophorus electricus</name>
    <name type="common">Electric eel</name>
    <name type="synonym">Gymnotus electricus</name>
    <dbReference type="NCBI Taxonomy" id="8005"/>
    <lineage>
        <taxon>Eukaryota</taxon>
        <taxon>Metazoa</taxon>
        <taxon>Chordata</taxon>
        <taxon>Craniata</taxon>
        <taxon>Vertebrata</taxon>
        <taxon>Euteleostomi</taxon>
        <taxon>Actinopterygii</taxon>
        <taxon>Neopterygii</taxon>
        <taxon>Teleostei</taxon>
        <taxon>Ostariophysi</taxon>
        <taxon>Gymnotiformes</taxon>
        <taxon>Gymnotoidei</taxon>
        <taxon>Gymnotidae</taxon>
        <taxon>Electrophorus</taxon>
    </lineage>
</organism>
<evidence type="ECO:0000259" key="3">
    <source>
        <dbReference type="PROSITE" id="PS01179"/>
    </source>
</evidence>
<dbReference type="PANTHER" id="PTHR14058">
    <property type="entry name" value="AMYLOID BETA A4 PRECURSOR PROTEIN-BINDING FAMILY B"/>
    <property type="match status" value="1"/>
</dbReference>
<evidence type="ECO:0000313" key="4">
    <source>
        <dbReference type="Ensembl" id="ENSEEEP00000058267.1"/>
    </source>
</evidence>
<dbReference type="GeneTree" id="ENSGT00390000000002"/>
<protein>
    <recommendedName>
        <fullName evidence="3">PID domain-containing protein</fullName>
    </recommendedName>
</protein>
<dbReference type="AlphaFoldDB" id="A0AAY5EPE3"/>
<dbReference type="SUPFAM" id="SSF50729">
    <property type="entry name" value="PH domain-like"/>
    <property type="match status" value="2"/>
</dbReference>
<dbReference type="Pfam" id="PF00640">
    <property type="entry name" value="PID"/>
    <property type="match status" value="2"/>
</dbReference>
<dbReference type="PROSITE" id="PS01179">
    <property type="entry name" value="PID"/>
    <property type="match status" value="1"/>
</dbReference>
<dbReference type="FunFam" id="2.30.29.30:FF:000034">
    <property type="entry name" value="amyloid beta A4 precursor protein-binding family B member 2"/>
    <property type="match status" value="1"/>
</dbReference>
<dbReference type="GO" id="GO:0005737">
    <property type="term" value="C:cytoplasm"/>
    <property type="evidence" value="ECO:0007669"/>
    <property type="project" value="TreeGrafter"/>
</dbReference>
<dbReference type="InterPro" id="IPR006020">
    <property type="entry name" value="PTB/PI_dom"/>
</dbReference>
<dbReference type="GO" id="GO:0006355">
    <property type="term" value="P:regulation of DNA-templated transcription"/>
    <property type="evidence" value="ECO:0007669"/>
    <property type="project" value="TreeGrafter"/>
</dbReference>
<dbReference type="InterPro" id="IPR039576">
    <property type="entry name" value="APBB1/2/3"/>
</dbReference>
<reference evidence="4 5" key="1">
    <citation type="submission" date="2020-05" db="EMBL/GenBank/DDBJ databases">
        <title>Electrophorus electricus (electric eel) genome, fEleEle1, primary haplotype.</title>
        <authorList>
            <person name="Myers G."/>
            <person name="Meyer A."/>
            <person name="Fedrigo O."/>
            <person name="Formenti G."/>
            <person name="Rhie A."/>
            <person name="Tracey A."/>
            <person name="Sims Y."/>
            <person name="Jarvis E.D."/>
        </authorList>
    </citation>
    <scope>NUCLEOTIDE SEQUENCE [LARGE SCALE GENOMIC DNA]</scope>
</reference>
<dbReference type="GO" id="GO:0001540">
    <property type="term" value="F:amyloid-beta binding"/>
    <property type="evidence" value="ECO:0007669"/>
    <property type="project" value="InterPro"/>
</dbReference>
<dbReference type="Gene3D" id="2.30.29.30">
    <property type="entry name" value="Pleckstrin-homology domain (PH domain)/Phosphotyrosine-binding domain (PTB)"/>
    <property type="match status" value="2"/>
</dbReference>
<evidence type="ECO:0000256" key="1">
    <source>
        <dbReference type="ARBA" id="ARBA00022737"/>
    </source>
</evidence>
<name>A0AAY5EPE3_ELEEL</name>